<sequence>MSCQLNTANVQTHKRLSLEPNTETIVWARVPNYNTLGLQDTIPEVQHVEVSETIDSPHSQFTRSKPDYSKVKSLLTLPENFQETELDELACLLHDNLDLFVTEDNPNLGFTRVVEHKILLKPDAVGKHLKPYRLPPYKREILREHLDNLLKEGIIAPVSETEDLLITSPIVLVTKRSKNSGKPCAQDLRFCCDFRFLKSQTREFKYSIPDLKKLTESFSEVISSIDLSSGFFQMGLSNDSSQYTAFNTCFGTYKFRRLPMGLKTAPNTFQMLMDKQFSFEIVYKKADDMQVPDALSRCENSKADAVESPVEDDPFFFPFVEDVCGKVKLPNGKNFSELIASKVADVQAVHLTDNAHSADTFSSDLYDADTDESDDKIKKKKSVRKMSKQRRTLYKSVTGIADKTLKTSVFEDLPISTEKIKQLQRQDITLTKIIDYLENDTLPESQKEARRVLLKSSDYALIDKVLFHSRIAKAKRNKMMDHYQINGKNHSRLCQSCHLCQIRKVSNKKTKQEIVSFPTPAEPFQVWQMDICGPYPVSVNGNTYVFTAVDMFTKLLFAYPLRNKDAITVCEAIYRMFTAYGVCQTLISDRGSEFTNKCTAELCKLLEVTQEFTPAFAHHCLGACERQHRTLAERLTTHVLKGKPWKNELYSVIFSMNSSVNNSIDFSPFEILYGKRPNFPLIQFNRESFKDIPVDMRTYFQELTCKLNTTHETVSNNAIASGLQMEEKENLKTNTSNLKLSIGDYVYLQREPTGVRRKFQPIFDGPYIVNNIPSSHLIKLRDPTGKRKLSDPVHINRLKIAHIRAPDPAHCLAPLNAESTESEENETLSSSKDGDIEKQQSASVDSEPHVKRSTRKINKPLRFRDENFVTANDIESSTDAKSEKVKRILAKKKNGNQSFLYLIQLVGKPSQNAQWRTLSQLSQKEQELLISRPPPLVK</sequence>
<keyword evidence="4" id="KW-1185">Reference proteome</keyword>
<proteinExistence type="predicted"/>
<evidence type="ECO:0000313" key="3">
    <source>
        <dbReference type="EMBL" id="CAC5391981.1"/>
    </source>
</evidence>
<dbReference type="Proteomes" id="UP000507470">
    <property type="component" value="Unassembled WGS sequence"/>
</dbReference>
<dbReference type="InterPro" id="IPR043502">
    <property type="entry name" value="DNA/RNA_pol_sf"/>
</dbReference>
<dbReference type="Gene3D" id="3.30.420.10">
    <property type="entry name" value="Ribonuclease H-like superfamily/Ribonuclease H"/>
    <property type="match status" value="1"/>
</dbReference>
<feature type="domain" description="Integrase catalytic" evidence="2">
    <location>
        <begin position="519"/>
        <end position="676"/>
    </location>
</feature>
<dbReference type="Gene3D" id="3.10.10.10">
    <property type="entry name" value="HIV Type 1 Reverse Transcriptase, subunit A, domain 1"/>
    <property type="match status" value="1"/>
</dbReference>
<dbReference type="InterPro" id="IPR036397">
    <property type="entry name" value="RNaseH_sf"/>
</dbReference>
<dbReference type="InterPro" id="IPR012337">
    <property type="entry name" value="RNaseH-like_sf"/>
</dbReference>
<dbReference type="InterPro" id="IPR000477">
    <property type="entry name" value="RT_dom"/>
</dbReference>
<dbReference type="InterPro" id="IPR043128">
    <property type="entry name" value="Rev_trsase/Diguanyl_cyclase"/>
</dbReference>
<accession>A0A6J8C8X5</accession>
<dbReference type="Pfam" id="PF00078">
    <property type="entry name" value="RVT_1"/>
    <property type="match status" value="1"/>
</dbReference>
<dbReference type="GO" id="GO:0015074">
    <property type="term" value="P:DNA integration"/>
    <property type="evidence" value="ECO:0007669"/>
    <property type="project" value="InterPro"/>
</dbReference>
<evidence type="ECO:0000256" key="1">
    <source>
        <dbReference type="SAM" id="MobiDB-lite"/>
    </source>
</evidence>
<evidence type="ECO:0000259" key="2">
    <source>
        <dbReference type="PROSITE" id="PS50994"/>
    </source>
</evidence>
<gene>
    <name evidence="3" type="ORF">MCOR_26949</name>
</gene>
<dbReference type="PANTHER" id="PTHR37984:SF5">
    <property type="entry name" value="PROTEIN NYNRIN-LIKE"/>
    <property type="match status" value="1"/>
</dbReference>
<reference evidence="3 4" key="1">
    <citation type="submission" date="2020-06" db="EMBL/GenBank/DDBJ databases">
        <authorList>
            <person name="Li R."/>
            <person name="Bekaert M."/>
        </authorList>
    </citation>
    <scope>NUCLEOTIDE SEQUENCE [LARGE SCALE GENOMIC DNA]</scope>
    <source>
        <strain evidence="4">wild</strain>
    </source>
</reference>
<name>A0A6J8C8X5_MYTCO</name>
<dbReference type="SUPFAM" id="SSF56672">
    <property type="entry name" value="DNA/RNA polymerases"/>
    <property type="match status" value="1"/>
</dbReference>
<dbReference type="GO" id="GO:0003676">
    <property type="term" value="F:nucleic acid binding"/>
    <property type="evidence" value="ECO:0007669"/>
    <property type="project" value="InterPro"/>
</dbReference>
<dbReference type="SUPFAM" id="SSF53098">
    <property type="entry name" value="Ribonuclease H-like"/>
    <property type="match status" value="1"/>
</dbReference>
<dbReference type="Pfam" id="PF00665">
    <property type="entry name" value="rve"/>
    <property type="match status" value="1"/>
</dbReference>
<dbReference type="EMBL" id="CACVKT020004886">
    <property type="protein sequence ID" value="CAC5391981.1"/>
    <property type="molecule type" value="Genomic_DNA"/>
</dbReference>
<dbReference type="InterPro" id="IPR050951">
    <property type="entry name" value="Retrovirus_Pol_polyprotein"/>
</dbReference>
<dbReference type="PANTHER" id="PTHR37984">
    <property type="entry name" value="PROTEIN CBG26694"/>
    <property type="match status" value="1"/>
</dbReference>
<organism evidence="3 4">
    <name type="scientific">Mytilus coruscus</name>
    <name type="common">Sea mussel</name>
    <dbReference type="NCBI Taxonomy" id="42192"/>
    <lineage>
        <taxon>Eukaryota</taxon>
        <taxon>Metazoa</taxon>
        <taxon>Spiralia</taxon>
        <taxon>Lophotrochozoa</taxon>
        <taxon>Mollusca</taxon>
        <taxon>Bivalvia</taxon>
        <taxon>Autobranchia</taxon>
        <taxon>Pteriomorphia</taxon>
        <taxon>Mytilida</taxon>
        <taxon>Mytiloidea</taxon>
        <taxon>Mytilidae</taxon>
        <taxon>Mytilinae</taxon>
        <taxon>Mytilus</taxon>
    </lineage>
</organism>
<evidence type="ECO:0000313" key="4">
    <source>
        <dbReference type="Proteomes" id="UP000507470"/>
    </source>
</evidence>
<dbReference type="AlphaFoldDB" id="A0A6J8C8X5"/>
<protein>
    <recommendedName>
        <fullName evidence="2">Integrase catalytic domain-containing protein</fullName>
    </recommendedName>
</protein>
<dbReference type="PROSITE" id="PS50994">
    <property type="entry name" value="INTEGRASE"/>
    <property type="match status" value="1"/>
</dbReference>
<dbReference type="Gene3D" id="3.30.70.270">
    <property type="match status" value="1"/>
</dbReference>
<dbReference type="OrthoDB" id="8037646at2759"/>
<dbReference type="InterPro" id="IPR001584">
    <property type="entry name" value="Integrase_cat-core"/>
</dbReference>
<dbReference type="CDD" id="cd01647">
    <property type="entry name" value="RT_LTR"/>
    <property type="match status" value="1"/>
</dbReference>
<feature type="region of interest" description="Disordered" evidence="1">
    <location>
        <begin position="818"/>
        <end position="858"/>
    </location>
</feature>